<dbReference type="InterPro" id="IPR000477">
    <property type="entry name" value="RT_dom"/>
</dbReference>
<organism evidence="2 3">
    <name type="scientific">Vanessa tameamea</name>
    <name type="common">Kamehameha butterfly</name>
    <dbReference type="NCBI Taxonomy" id="334116"/>
    <lineage>
        <taxon>Eukaryota</taxon>
        <taxon>Metazoa</taxon>
        <taxon>Ecdysozoa</taxon>
        <taxon>Arthropoda</taxon>
        <taxon>Hexapoda</taxon>
        <taxon>Insecta</taxon>
        <taxon>Pterygota</taxon>
        <taxon>Neoptera</taxon>
        <taxon>Endopterygota</taxon>
        <taxon>Lepidoptera</taxon>
        <taxon>Glossata</taxon>
        <taxon>Ditrysia</taxon>
        <taxon>Papilionoidea</taxon>
        <taxon>Nymphalidae</taxon>
        <taxon>Nymphalinae</taxon>
        <taxon>Vanessa</taxon>
    </lineage>
</organism>
<sequence>MDAIFALRQLCEKYRRVHKNLHMVFIDVEKAYDTVPREVLWWALKEKGLPGKNVELVRAMYRGSCTYVRSSAGNTDQFSVAVGLHQGAALSPYLFLLIMDALTADIQEEAPWCMLFADDIVLVGDDGPEIQSRLEDWQQKLENENNLNQDCRRRNWV</sequence>
<proteinExistence type="predicted"/>
<dbReference type="RefSeq" id="XP_064076847.1">
    <property type="nucleotide sequence ID" value="XM_064220777.1"/>
</dbReference>
<dbReference type="Gene3D" id="3.30.70.270">
    <property type="match status" value="1"/>
</dbReference>
<gene>
    <name evidence="3" type="primary">LOC135194807</name>
</gene>
<dbReference type="PANTHER" id="PTHR47027">
    <property type="entry name" value="REVERSE TRANSCRIPTASE DOMAIN-CONTAINING PROTEIN"/>
    <property type="match status" value="1"/>
</dbReference>
<evidence type="ECO:0000313" key="2">
    <source>
        <dbReference type="Proteomes" id="UP001652626"/>
    </source>
</evidence>
<dbReference type="Pfam" id="PF00078">
    <property type="entry name" value="RVT_1"/>
    <property type="match status" value="1"/>
</dbReference>
<protein>
    <submittedName>
        <fullName evidence="3">Uncharacterized protein LOC135194807</fullName>
    </submittedName>
</protein>
<accession>A0ABM4AZY7</accession>
<dbReference type="SUPFAM" id="SSF56672">
    <property type="entry name" value="DNA/RNA polymerases"/>
    <property type="match status" value="1"/>
</dbReference>
<dbReference type="GeneID" id="135194807"/>
<keyword evidence="2" id="KW-1185">Reference proteome</keyword>
<dbReference type="Proteomes" id="UP001652626">
    <property type="component" value="Chromosome 5"/>
</dbReference>
<reference evidence="3" key="1">
    <citation type="submission" date="2025-08" db="UniProtKB">
        <authorList>
            <consortium name="RefSeq"/>
        </authorList>
    </citation>
    <scope>IDENTIFICATION</scope>
    <source>
        <tissue evidence="3">Whole body</tissue>
    </source>
</reference>
<feature type="domain" description="Reverse transcriptase" evidence="1">
    <location>
        <begin position="1"/>
        <end position="157"/>
    </location>
</feature>
<evidence type="ECO:0000313" key="3">
    <source>
        <dbReference type="RefSeq" id="XP_064076847.1"/>
    </source>
</evidence>
<dbReference type="PANTHER" id="PTHR47027:SF28">
    <property type="entry name" value="ENDONUCLEASE-REVERSE TRANSCRIPTASE"/>
    <property type="match status" value="1"/>
</dbReference>
<dbReference type="InterPro" id="IPR043128">
    <property type="entry name" value="Rev_trsase/Diguanyl_cyclase"/>
</dbReference>
<name>A0ABM4AZY7_VANTA</name>
<evidence type="ECO:0000259" key="1">
    <source>
        <dbReference type="PROSITE" id="PS50878"/>
    </source>
</evidence>
<dbReference type="InterPro" id="IPR043502">
    <property type="entry name" value="DNA/RNA_pol_sf"/>
</dbReference>
<dbReference type="PROSITE" id="PS50878">
    <property type="entry name" value="RT_POL"/>
    <property type="match status" value="1"/>
</dbReference>